<dbReference type="EMBL" id="CP023564">
    <property type="protein sequence ID" value="ATG54245.1"/>
    <property type="molecule type" value="Genomic_DNA"/>
</dbReference>
<dbReference type="KEGG" id="bgg:CFK41_05250"/>
<accession>A0A291GVI9</accession>
<evidence type="ECO:0000259" key="1">
    <source>
        <dbReference type="Pfam" id="PF03992"/>
    </source>
</evidence>
<dbReference type="RefSeq" id="WP_096798714.1">
    <property type="nucleotide sequence ID" value="NZ_CP023564.1"/>
</dbReference>
<proteinExistence type="predicted"/>
<dbReference type="Gene3D" id="3.30.70.100">
    <property type="match status" value="1"/>
</dbReference>
<keyword evidence="2" id="KW-0503">Monooxygenase</keyword>
<organism evidence="2 3">
    <name type="scientific">Brachybacterium ginsengisoli</name>
    <dbReference type="NCBI Taxonomy" id="1331682"/>
    <lineage>
        <taxon>Bacteria</taxon>
        <taxon>Bacillati</taxon>
        <taxon>Actinomycetota</taxon>
        <taxon>Actinomycetes</taxon>
        <taxon>Micrococcales</taxon>
        <taxon>Dermabacteraceae</taxon>
        <taxon>Brachybacterium</taxon>
    </lineage>
</organism>
<keyword evidence="2" id="KW-0560">Oxidoreductase</keyword>
<evidence type="ECO:0000313" key="3">
    <source>
        <dbReference type="Proteomes" id="UP000217889"/>
    </source>
</evidence>
<name>A0A291GVI9_9MICO</name>
<dbReference type="Proteomes" id="UP000217889">
    <property type="component" value="Chromosome"/>
</dbReference>
<dbReference type="InterPro" id="IPR011008">
    <property type="entry name" value="Dimeric_a/b-barrel"/>
</dbReference>
<reference evidence="2 3" key="1">
    <citation type="journal article" date="2014" name="Int. J. Syst. Evol. Microbiol.">
        <title>Brachybacterium ginsengisoli sp. nov., isolated from soil of a ginseng field.</title>
        <authorList>
            <person name="Hoang V.A."/>
            <person name="Kim Y.J."/>
            <person name="Nguyen N.L."/>
            <person name="Yang D.C."/>
        </authorList>
    </citation>
    <scope>NUCLEOTIDE SEQUENCE [LARGE SCALE GENOMIC DNA]</scope>
    <source>
        <strain evidence="2 3">DCY80</strain>
    </source>
</reference>
<dbReference type="OrthoDB" id="9812192at2"/>
<dbReference type="GO" id="GO:0004497">
    <property type="term" value="F:monooxygenase activity"/>
    <property type="evidence" value="ECO:0007669"/>
    <property type="project" value="UniProtKB-KW"/>
</dbReference>
<dbReference type="SUPFAM" id="SSF54909">
    <property type="entry name" value="Dimeric alpha+beta barrel"/>
    <property type="match status" value="1"/>
</dbReference>
<dbReference type="InterPro" id="IPR007138">
    <property type="entry name" value="ABM_dom"/>
</dbReference>
<sequence length="110" mass="11933">MTAEPTGSTRPDPAPGAVALTGRLLCADLDEAAAVREHLPEHVALTLAEPGCLRFAVEPTEDPLVWTVSELFEDQLAFDAHQARVRSSRWFEATSAIARDYTVETLTGEV</sequence>
<keyword evidence="3" id="KW-1185">Reference proteome</keyword>
<evidence type="ECO:0000313" key="2">
    <source>
        <dbReference type="EMBL" id="ATG54245.1"/>
    </source>
</evidence>
<gene>
    <name evidence="2" type="ORF">CFK41_05250</name>
</gene>
<dbReference type="Pfam" id="PF03992">
    <property type="entry name" value="ABM"/>
    <property type="match status" value="1"/>
</dbReference>
<feature type="domain" description="ABM" evidence="1">
    <location>
        <begin position="30"/>
        <end position="89"/>
    </location>
</feature>
<protein>
    <submittedName>
        <fullName evidence="2">Antibiotic biosynthesis monooxygenase</fullName>
    </submittedName>
</protein>
<dbReference type="AlphaFoldDB" id="A0A291GVI9"/>